<gene>
    <name evidence="3" type="ORF">THAPSDRAFT_3035</name>
</gene>
<proteinExistence type="inferred from homology"/>
<dbReference type="InterPro" id="IPR036915">
    <property type="entry name" value="Cyclin-like_sf"/>
</dbReference>
<dbReference type="GO" id="GO:0005737">
    <property type="term" value="C:cytoplasm"/>
    <property type="evidence" value="ECO:0000318"/>
    <property type="project" value="GO_Central"/>
</dbReference>
<evidence type="ECO:0000259" key="2">
    <source>
        <dbReference type="SMART" id="SM00385"/>
    </source>
</evidence>
<dbReference type="GO" id="GO:0000082">
    <property type="term" value="P:G1/S transition of mitotic cell cycle"/>
    <property type="evidence" value="ECO:0000318"/>
    <property type="project" value="GO_Central"/>
</dbReference>
<evidence type="ECO:0000313" key="4">
    <source>
        <dbReference type="Proteomes" id="UP000001449"/>
    </source>
</evidence>
<organism evidence="3 4">
    <name type="scientific">Thalassiosira pseudonana</name>
    <name type="common">Marine diatom</name>
    <name type="synonym">Cyclotella nana</name>
    <dbReference type="NCBI Taxonomy" id="35128"/>
    <lineage>
        <taxon>Eukaryota</taxon>
        <taxon>Sar</taxon>
        <taxon>Stramenopiles</taxon>
        <taxon>Ochrophyta</taxon>
        <taxon>Bacillariophyta</taxon>
        <taxon>Coscinodiscophyceae</taxon>
        <taxon>Thalassiosirophycidae</taxon>
        <taxon>Thalassiosirales</taxon>
        <taxon>Thalassiosiraceae</taxon>
        <taxon>Thalassiosira</taxon>
    </lineage>
</organism>
<dbReference type="RefSeq" id="XP_002288117.1">
    <property type="nucleotide sequence ID" value="XM_002288081.1"/>
</dbReference>
<reference evidence="3 4" key="1">
    <citation type="journal article" date="2004" name="Science">
        <title>The genome of the diatom Thalassiosira pseudonana: ecology, evolution, and metabolism.</title>
        <authorList>
            <person name="Armbrust E.V."/>
            <person name="Berges J.A."/>
            <person name="Bowler C."/>
            <person name="Green B.R."/>
            <person name="Martinez D."/>
            <person name="Putnam N.H."/>
            <person name="Zhou S."/>
            <person name="Allen A.E."/>
            <person name="Apt K.E."/>
            <person name="Bechner M."/>
            <person name="Brzezinski M.A."/>
            <person name="Chaal B.K."/>
            <person name="Chiovitti A."/>
            <person name="Davis A.K."/>
            <person name="Demarest M.S."/>
            <person name="Detter J.C."/>
            <person name="Glavina T."/>
            <person name="Goodstein D."/>
            <person name="Hadi M.Z."/>
            <person name="Hellsten U."/>
            <person name="Hildebrand M."/>
            <person name="Jenkins B.D."/>
            <person name="Jurka J."/>
            <person name="Kapitonov V.V."/>
            <person name="Kroger N."/>
            <person name="Lau W.W."/>
            <person name="Lane T.W."/>
            <person name="Larimer F.W."/>
            <person name="Lippmeier J.C."/>
            <person name="Lucas S."/>
            <person name="Medina M."/>
            <person name="Montsant A."/>
            <person name="Obornik M."/>
            <person name="Parker M.S."/>
            <person name="Palenik B."/>
            <person name="Pazour G.J."/>
            <person name="Richardson P.M."/>
            <person name="Rynearson T.A."/>
            <person name="Saito M.A."/>
            <person name="Schwartz D.C."/>
            <person name="Thamatrakoln K."/>
            <person name="Valentin K."/>
            <person name="Vardi A."/>
            <person name="Wilkerson F.P."/>
            <person name="Rokhsar D.S."/>
        </authorList>
    </citation>
    <scope>NUCLEOTIDE SEQUENCE [LARGE SCALE GENOMIC DNA]</scope>
    <source>
        <strain evidence="3 4">CCMP1335</strain>
    </source>
</reference>
<dbReference type="PANTHER" id="PTHR10177">
    <property type="entry name" value="CYCLINS"/>
    <property type="match status" value="1"/>
</dbReference>
<dbReference type="GO" id="GO:0000307">
    <property type="term" value="C:cyclin-dependent protein kinase holoenzyme complex"/>
    <property type="evidence" value="ECO:0000318"/>
    <property type="project" value="GO_Central"/>
</dbReference>
<keyword evidence="1" id="KW-0195">Cyclin</keyword>
<dbReference type="GO" id="GO:0016538">
    <property type="term" value="F:cyclin-dependent protein serine/threonine kinase regulator activity"/>
    <property type="evidence" value="ECO:0000318"/>
    <property type="project" value="GO_Central"/>
</dbReference>
<dbReference type="GeneID" id="7452956"/>
<dbReference type="PaxDb" id="35128-Thaps3035"/>
<dbReference type="EMBL" id="CM000639">
    <property type="protein sequence ID" value="EED95560.1"/>
    <property type="molecule type" value="Genomic_DNA"/>
</dbReference>
<dbReference type="SMART" id="SM00385">
    <property type="entry name" value="CYCLIN"/>
    <property type="match status" value="1"/>
</dbReference>
<dbReference type="STRING" id="35128.B8BW22"/>
<dbReference type="GO" id="GO:0005634">
    <property type="term" value="C:nucleus"/>
    <property type="evidence" value="ECO:0000318"/>
    <property type="project" value="GO_Central"/>
</dbReference>
<feature type="domain" description="Cyclin-like" evidence="2">
    <location>
        <begin position="73"/>
        <end position="164"/>
    </location>
</feature>
<comment type="similarity">
    <text evidence="1">Belongs to the cyclin family.</text>
</comment>
<evidence type="ECO:0000313" key="3">
    <source>
        <dbReference type="EMBL" id="EED95560.1"/>
    </source>
</evidence>
<dbReference type="Pfam" id="PF00134">
    <property type="entry name" value="Cyclin_N"/>
    <property type="match status" value="1"/>
</dbReference>
<dbReference type="HOGENOM" id="CLU_067459_0_0_1"/>
<dbReference type="AlphaFoldDB" id="B8BW22"/>
<evidence type="ECO:0000256" key="1">
    <source>
        <dbReference type="RuleBase" id="RU000383"/>
    </source>
</evidence>
<protein>
    <recommendedName>
        <fullName evidence="2">Cyclin-like domain-containing protein</fullName>
    </recommendedName>
</protein>
<name>B8BW22_THAPS</name>
<dbReference type="SUPFAM" id="SSF47954">
    <property type="entry name" value="Cyclin-like"/>
    <property type="match status" value="1"/>
</dbReference>
<dbReference type="InterPro" id="IPR013763">
    <property type="entry name" value="Cyclin-like_dom"/>
</dbReference>
<keyword evidence="4" id="KW-1185">Reference proteome</keyword>
<dbReference type="Proteomes" id="UP000001449">
    <property type="component" value="Chromosome 2"/>
</dbReference>
<dbReference type="InterPro" id="IPR039361">
    <property type="entry name" value="Cyclin"/>
</dbReference>
<reference evidence="3 4" key="2">
    <citation type="journal article" date="2008" name="Nature">
        <title>The Phaeodactylum genome reveals the evolutionary history of diatom genomes.</title>
        <authorList>
            <person name="Bowler C."/>
            <person name="Allen A.E."/>
            <person name="Badger J.H."/>
            <person name="Grimwood J."/>
            <person name="Jabbari K."/>
            <person name="Kuo A."/>
            <person name="Maheswari U."/>
            <person name="Martens C."/>
            <person name="Maumus F."/>
            <person name="Otillar R.P."/>
            <person name="Rayko E."/>
            <person name="Salamov A."/>
            <person name="Vandepoele K."/>
            <person name="Beszteri B."/>
            <person name="Gruber A."/>
            <person name="Heijde M."/>
            <person name="Katinka M."/>
            <person name="Mock T."/>
            <person name="Valentin K."/>
            <person name="Verret F."/>
            <person name="Berges J.A."/>
            <person name="Brownlee C."/>
            <person name="Cadoret J.P."/>
            <person name="Chiovitti A."/>
            <person name="Choi C.J."/>
            <person name="Coesel S."/>
            <person name="De Martino A."/>
            <person name="Detter J.C."/>
            <person name="Durkin C."/>
            <person name="Falciatore A."/>
            <person name="Fournet J."/>
            <person name="Haruta M."/>
            <person name="Huysman M.J."/>
            <person name="Jenkins B.D."/>
            <person name="Jiroutova K."/>
            <person name="Jorgensen R.E."/>
            <person name="Joubert Y."/>
            <person name="Kaplan A."/>
            <person name="Kroger N."/>
            <person name="Kroth P.G."/>
            <person name="La Roche J."/>
            <person name="Lindquist E."/>
            <person name="Lommer M."/>
            <person name="Martin-Jezequel V."/>
            <person name="Lopez P.J."/>
            <person name="Lucas S."/>
            <person name="Mangogna M."/>
            <person name="McGinnis K."/>
            <person name="Medlin L.K."/>
            <person name="Montsant A."/>
            <person name="Oudot-Le Secq M.P."/>
            <person name="Napoli C."/>
            <person name="Obornik M."/>
            <person name="Parker M.S."/>
            <person name="Petit J.L."/>
            <person name="Porcel B.M."/>
            <person name="Poulsen N."/>
            <person name="Robison M."/>
            <person name="Rychlewski L."/>
            <person name="Rynearson T.A."/>
            <person name="Schmutz J."/>
            <person name="Shapiro H."/>
            <person name="Siaut M."/>
            <person name="Stanley M."/>
            <person name="Sussman M.R."/>
            <person name="Taylor A.R."/>
            <person name="Vardi A."/>
            <person name="von Dassow P."/>
            <person name="Vyverman W."/>
            <person name="Willis A."/>
            <person name="Wyrwicz L.S."/>
            <person name="Rokhsar D.S."/>
            <person name="Weissenbach J."/>
            <person name="Armbrust E.V."/>
            <person name="Green B.R."/>
            <person name="Van de Peer Y."/>
            <person name="Grigoriev I.V."/>
        </authorList>
    </citation>
    <scope>NUCLEOTIDE SEQUENCE [LARGE SCALE GENOMIC DNA]</scope>
    <source>
        <strain evidence="3 4">CCMP1335</strain>
    </source>
</reference>
<dbReference type="InterPro" id="IPR006671">
    <property type="entry name" value="Cyclin_N"/>
</dbReference>
<dbReference type="InParanoid" id="B8BW22"/>
<sequence length="303" mass="34511">MQSNTSHHFIVDNVSMIPSVSVIFSQNDTVTADALAAMIEKERSTYRCIDYLHTNRSNYRTMITVDDRRKIVDWCYSVVDHCQFNRETVAIAMEMVDRFLSKPSLIASRALRSHREYQLLAMSALYLAIKLNERVAFGSEYFSMMSNGAYATEEIEEMETTLLQGLAWRVNGPTSRQIAYHFLSLLCLRLGIEIDERTTIAMAAIFNALELKEMEDKERIDLLSELLIVVKHLDIASSDVLFAARTRLTSSIIEGGEADQHTVMDTEDENVDERRKKSRHDQETVVQVNLPTFVATSCCSSSR</sequence>
<accession>B8BW22</accession>
<dbReference type="Gene3D" id="1.10.472.10">
    <property type="entry name" value="Cyclin-like"/>
    <property type="match status" value="1"/>
</dbReference>
<dbReference type="eggNOG" id="ENOG502T8Z3">
    <property type="taxonomic scope" value="Eukaryota"/>
</dbReference>
<dbReference type="FunFam" id="1.10.472.10:FF:000093">
    <property type="entry name" value="Predicted protein"/>
    <property type="match status" value="1"/>
</dbReference>
<dbReference type="KEGG" id="tps:THAPSDRAFT_3035"/>